<evidence type="ECO:0000313" key="2">
    <source>
        <dbReference type="Proteomes" id="UP000599074"/>
    </source>
</evidence>
<proteinExistence type="predicted"/>
<evidence type="ECO:0000313" key="1">
    <source>
        <dbReference type="EMBL" id="GII20413.1"/>
    </source>
</evidence>
<comment type="caution">
    <text evidence="1">The sequence shown here is derived from an EMBL/GenBank/DDBJ whole genome shotgun (WGS) entry which is preliminary data.</text>
</comment>
<dbReference type="AlphaFoldDB" id="A0A8J3T520"/>
<gene>
    <name evidence="1" type="ORF">Pme01_00100</name>
</gene>
<accession>A0A8J3T520</accession>
<dbReference type="RefSeq" id="WP_168113275.1">
    <property type="nucleotide sequence ID" value="NZ_BOON01000001.1"/>
</dbReference>
<reference evidence="1" key="1">
    <citation type="submission" date="2021-01" db="EMBL/GenBank/DDBJ databases">
        <title>Whole genome shotgun sequence of Planosporangium mesophilum NBRC 109066.</title>
        <authorList>
            <person name="Komaki H."/>
            <person name="Tamura T."/>
        </authorList>
    </citation>
    <scope>NUCLEOTIDE SEQUENCE</scope>
    <source>
        <strain evidence="1">NBRC 109066</strain>
    </source>
</reference>
<dbReference type="Proteomes" id="UP000599074">
    <property type="component" value="Unassembled WGS sequence"/>
</dbReference>
<keyword evidence="2" id="KW-1185">Reference proteome</keyword>
<organism evidence="1 2">
    <name type="scientific">Planosporangium mesophilum</name>
    <dbReference type="NCBI Taxonomy" id="689768"/>
    <lineage>
        <taxon>Bacteria</taxon>
        <taxon>Bacillati</taxon>
        <taxon>Actinomycetota</taxon>
        <taxon>Actinomycetes</taxon>
        <taxon>Micromonosporales</taxon>
        <taxon>Micromonosporaceae</taxon>
        <taxon>Planosporangium</taxon>
    </lineage>
</organism>
<protein>
    <submittedName>
        <fullName evidence="1">Uncharacterized protein</fullName>
    </submittedName>
</protein>
<dbReference type="EMBL" id="BOON01000001">
    <property type="protein sequence ID" value="GII20413.1"/>
    <property type="molecule type" value="Genomic_DNA"/>
</dbReference>
<sequence>MTDLIDFYRHERGFVLSRSRDAHYRDLGSWLTSDIQAYAPDCLDVLSCVEDVRFGRSALDEWEGNSCYTRFTPFGVTVESLSPEGGSTTYTPDEAHSVMLQYWQFLTPTGEKKNRALASWEGGNEREHPCRPHLW</sequence>
<name>A0A8J3T520_9ACTN</name>